<gene>
    <name evidence="4" type="ORF">A2008_03215</name>
</gene>
<feature type="chain" id="PRO_5009533436" description="Tetratricopeptide repeat protein" evidence="3">
    <location>
        <begin position="29"/>
        <end position="217"/>
    </location>
</feature>
<organism evidence="4 5">
    <name type="scientific">Candidatus Wallbacteria bacterium GWC2_49_35</name>
    <dbReference type="NCBI Taxonomy" id="1817813"/>
    <lineage>
        <taxon>Bacteria</taxon>
        <taxon>Candidatus Walliibacteriota</taxon>
    </lineage>
</organism>
<comment type="caution">
    <text evidence="4">The sequence shown here is derived from an EMBL/GenBank/DDBJ whole genome shotgun (WGS) entry which is preliminary data.</text>
</comment>
<dbReference type="InterPro" id="IPR002885">
    <property type="entry name" value="PPR_rpt"/>
</dbReference>
<dbReference type="InterPro" id="IPR019734">
    <property type="entry name" value="TPR_rpt"/>
</dbReference>
<proteinExistence type="predicted"/>
<dbReference type="EMBL" id="MGFH01000207">
    <property type="protein sequence ID" value="OGM02490.1"/>
    <property type="molecule type" value="Genomic_DNA"/>
</dbReference>
<evidence type="ECO:0000313" key="4">
    <source>
        <dbReference type="EMBL" id="OGM02490.1"/>
    </source>
</evidence>
<evidence type="ECO:0000256" key="2">
    <source>
        <dbReference type="SAM" id="MobiDB-lite"/>
    </source>
</evidence>
<evidence type="ECO:0000256" key="3">
    <source>
        <dbReference type="SAM" id="SignalP"/>
    </source>
</evidence>
<dbReference type="SMART" id="SM00028">
    <property type="entry name" value="TPR"/>
    <property type="match status" value="2"/>
</dbReference>
<evidence type="ECO:0000313" key="5">
    <source>
        <dbReference type="Proteomes" id="UP000178735"/>
    </source>
</evidence>
<dbReference type="PROSITE" id="PS50005">
    <property type="entry name" value="TPR"/>
    <property type="match status" value="1"/>
</dbReference>
<dbReference type="InterPro" id="IPR011990">
    <property type="entry name" value="TPR-like_helical_dom_sf"/>
</dbReference>
<keyword evidence="1" id="KW-0802">TPR repeat</keyword>
<name>A0A1F7WI72_9BACT</name>
<feature type="repeat" description="TPR" evidence="1">
    <location>
        <begin position="181"/>
        <end position="214"/>
    </location>
</feature>
<protein>
    <recommendedName>
        <fullName evidence="6">Tetratricopeptide repeat protein</fullName>
    </recommendedName>
</protein>
<reference evidence="4 5" key="1">
    <citation type="journal article" date="2016" name="Nat. Commun.">
        <title>Thousands of microbial genomes shed light on interconnected biogeochemical processes in an aquifer system.</title>
        <authorList>
            <person name="Anantharaman K."/>
            <person name="Brown C.T."/>
            <person name="Hug L.A."/>
            <person name="Sharon I."/>
            <person name="Castelle C.J."/>
            <person name="Probst A.J."/>
            <person name="Thomas B.C."/>
            <person name="Singh A."/>
            <person name="Wilkins M.J."/>
            <person name="Karaoz U."/>
            <person name="Brodie E.L."/>
            <person name="Williams K.H."/>
            <person name="Hubbard S.S."/>
            <person name="Banfield J.F."/>
        </authorList>
    </citation>
    <scope>NUCLEOTIDE SEQUENCE [LARGE SCALE GENOMIC DNA]</scope>
</reference>
<dbReference type="Pfam" id="PF01535">
    <property type="entry name" value="PPR"/>
    <property type="match status" value="1"/>
</dbReference>
<feature type="signal peptide" evidence="3">
    <location>
        <begin position="1"/>
        <end position="28"/>
    </location>
</feature>
<dbReference type="AlphaFoldDB" id="A0A1F7WI72"/>
<dbReference type="Proteomes" id="UP000178735">
    <property type="component" value="Unassembled WGS sequence"/>
</dbReference>
<evidence type="ECO:0008006" key="6">
    <source>
        <dbReference type="Google" id="ProtNLM"/>
    </source>
</evidence>
<keyword evidence="3" id="KW-0732">Signal</keyword>
<dbReference type="STRING" id="1817813.A2008_03215"/>
<accession>A0A1F7WI72</accession>
<dbReference type="SUPFAM" id="SSF48452">
    <property type="entry name" value="TPR-like"/>
    <property type="match status" value="1"/>
</dbReference>
<feature type="region of interest" description="Disordered" evidence="2">
    <location>
        <begin position="39"/>
        <end position="79"/>
    </location>
</feature>
<sequence>MLKKSANPLMMLAVVILTGLLISSFPQAAYSAGMPEAAAGRNVEEPPAPPEGFDGPDGPQPPRPGREGMMPGKGGRPDFMKNLTPEQRDEAKNFMMLGKSYNDLADVYVEEGKVDEAIAVLKKLAAMKLPSYIPADHLKDKKKMVAMKIVQVYLKAGKDAEALAEAESLVKGGELGTEEQAHLYSMMGNAYKKRGDKVKAAEMLKKTIDLLEKNIKK</sequence>
<evidence type="ECO:0000256" key="1">
    <source>
        <dbReference type="PROSITE-ProRule" id="PRU00339"/>
    </source>
</evidence>
<dbReference type="Gene3D" id="1.25.40.10">
    <property type="entry name" value="Tetratricopeptide repeat domain"/>
    <property type="match status" value="1"/>
</dbReference>